<dbReference type="PRINTS" id="PR00067">
    <property type="entry name" value="CATALASE"/>
</dbReference>
<evidence type="ECO:0000256" key="1">
    <source>
        <dbReference type="ARBA" id="ARBA00005329"/>
    </source>
</evidence>
<evidence type="ECO:0000259" key="8">
    <source>
        <dbReference type="SMART" id="SM01060"/>
    </source>
</evidence>
<dbReference type="Proteomes" id="UP001196413">
    <property type="component" value="Unassembled WGS sequence"/>
</dbReference>
<dbReference type="GO" id="GO:0004096">
    <property type="term" value="F:catalase activity"/>
    <property type="evidence" value="ECO:0007669"/>
    <property type="project" value="UniProtKB-EC"/>
</dbReference>
<dbReference type="InterPro" id="IPR010582">
    <property type="entry name" value="Catalase_immune_responsive"/>
</dbReference>
<dbReference type="GO" id="GO:0020037">
    <property type="term" value="F:heme binding"/>
    <property type="evidence" value="ECO:0007669"/>
    <property type="project" value="InterPro"/>
</dbReference>
<name>A0AAD5ML48_PARTN</name>
<dbReference type="Gene3D" id="1.20.1370.60">
    <property type="match status" value="1"/>
</dbReference>
<dbReference type="PANTHER" id="PTHR11465:SF9">
    <property type="entry name" value="CATALASE"/>
    <property type="match status" value="1"/>
</dbReference>
<comment type="similarity">
    <text evidence="1">Belongs to the catalase family.</text>
</comment>
<keyword evidence="10" id="KW-1185">Reference proteome</keyword>
<keyword evidence="3" id="KW-0349">Heme</keyword>
<dbReference type="GO" id="GO:0005739">
    <property type="term" value="C:mitochondrion"/>
    <property type="evidence" value="ECO:0007669"/>
    <property type="project" value="TreeGrafter"/>
</dbReference>
<dbReference type="SUPFAM" id="SSF56634">
    <property type="entry name" value="Heme-dependent catalase-like"/>
    <property type="match status" value="1"/>
</dbReference>
<feature type="domain" description="Catalase core" evidence="8">
    <location>
        <begin position="1"/>
        <end position="178"/>
    </location>
</feature>
<evidence type="ECO:0000256" key="7">
    <source>
        <dbReference type="ARBA" id="ARBA00023324"/>
    </source>
</evidence>
<evidence type="ECO:0000256" key="4">
    <source>
        <dbReference type="ARBA" id="ARBA00022723"/>
    </source>
</evidence>
<evidence type="ECO:0000256" key="2">
    <source>
        <dbReference type="ARBA" id="ARBA00022559"/>
    </source>
</evidence>
<keyword evidence="5" id="KW-0560">Oxidoreductase</keyword>
<keyword evidence="2" id="KW-0575">Peroxidase</keyword>
<dbReference type="InterPro" id="IPR020835">
    <property type="entry name" value="Catalase_sf"/>
</dbReference>
<accession>A0AAD5ML48</accession>
<dbReference type="PANTHER" id="PTHR11465">
    <property type="entry name" value="CATALASE"/>
    <property type="match status" value="1"/>
</dbReference>
<sequence>PKEIKNLPVAEADRLAGADPDYALRDLFNAIEKGDYPEWTFYIQVMTFEQAETWPMNPFDVTKVWPHGDFPLIPVGKLVLNRNPKNYFSEVEQSAFCPAHVVPGIEFSPDKCSKVVYFPIRILSSIDLVQITISYRSIVHTDLELTTLSEMDLPSSTIKVLNDEERERLVENIFRSMKDCSSHIQDRAIDNFRKVHPMFGSKLRYMVDTYAQKKIYGSLTVYEVSAAILPDKSDTKSSTPQERKIRTAAQPAHESEWSFGIHIQNIINNCNIVSHSFQINLNISLKVGY</sequence>
<dbReference type="Pfam" id="PF00199">
    <property type="entry name" value="Catalase"/>
    <property type="match status" value="1"/>
</dbReference>
<reference evidence="9" key="1">
    <citation type="submission" date="2021-06" db="EMBL/GenBank/DDBJ databases">
        <title>Parelaphostrongylus tenuis whole genome reference sequence.</title>
        <authorList>
            <person name="Garwood T.J."/>
            <person name="Larsen P.A."/>
            <person name="Fountain-Jones N.M."/>
            <person name="Garbe J.R."/>
            <person name="Macchietto M.G."/>
            <person name="Kania S.A."/>
            <person name="Gerhold R.W."/>
            <person name="Richards J.E."/>
            <person name="Wolf T.M."/>
        </authorList>
    </citation>
    <scope>NUCLEOTIDE SEQUENCE</scope>
    <source>
        <strain evidence="9">MNPRO001-30</strain>
        <tissue evidence="9">Meninges</tissue>
    </source>
</reference>
<dbReference type="AlphaFoldDB" id="A0AAD5ML48"/>
<dbReference type="InterPro" id="IPR018028">
    <property type="entry name" value="Catalase"/>
</dbReference>
<evidence type="ECO:0000256" key="5">
    <source>
        <dbReference type="ARBA" id="ARBA00023002"/>
    </source>
</evidence>
<dbReference type="SMART" id="SM01060">
    <property type="entry name" value="Catalase"/>
    <property type="match status" value="1"/>
</dbReference>
<organism evidence="9 10">
    <name type="scientific">Parelaphostrongylus tenuis</name>
    <name type="common">Meningeal worm</name>
    <dbReference type="NCBI Taxonomy" id="148309"/>
    <lineage>
        <taxon>Eukaryota</taxon>
        <taxon>Metazoa</taxon>
        <taxon>Ecdysozoa</taxon>
        <taxon>Nematoda</taxon>
        <taxon>Chromadorea</taxon>
        <taxon>Rhabditida</taxon>
        <taxon>Rhabditina</taxon>
        <taxon>Rhabditomorpha</taxon>
        <taxon>Strongyloidea</taxon>
        <taxon>Metastrongylidae</taxon>
        <taxon>Parelaphostrongylus</taxon>
    </lineage>
</organism>
<feature type="non-terminal residue" evidence="9">
    <location>
        <position position="289"/>
    </location>
</feature>
<dbReference type="GO" id="GO:0046872">
    <property type="term" value="F:metal ion binding"/>
    <property type="evidence" value="ECO:0007669"/>
    <property type="project" value="UniProtKB-KW"/>
</dbReference>
<dbReference type="PROSITE" id="PS51402">
    <property type="entry name" value="CATALASE_3"/>
    <property type="match status" value="1"/>
</dbReference>
<evidence type="ECO:0000313" key="10">
    <source>
        <dbReference type="Proteomes" id="UP001196413"/>
    </source>
</evidence>
<proteinExistence type="inferred from homology"/>
<dbReference type="Gene3D" id="2.40.180.10">
    <property type="entry name" value="Catalase core domain"/>
    <property type="match status" value="1"/>
</dbReference>
<evidence type="ECO:0000256" key="6">
    <source>
        <dbReference type="ARBA" id="ARBA00023004"/>
    </source>
</evidence>
<dbReference type="Pfam" id="PF06628">
    <property type="entry name" value="Catalase-rel"/>
    <property type="match status" value="1"/>
</dbReference>
<keyword evidence="4" id="KW-0479">Metal-binding</keyword>
<dbReference type="GO" id="GO:0005777">
    <property type="term" value="C:peroxisome"/>
    <property type="evidence" value="ECO:0007669"/>
    <property type="project" value="TreeGrafter"/>
</dbReference>
<keyword evidence="7" id="KW-0376">Hydrogen peroxide</keyword>
<dbReference type="GO" id="GO:0042542">
    <property type="term" value="P:response to hydrogen peroxide"/>
    <property type="evidence" value="ECO:0007669"/>
    <property type="project" value="TreeGrafter"/>
</dbReference>
<protein>
    <recommendedName>
        <fullName evidence="8">Catalase core domain-containing protein</fullName>
    </recommendedName>
</protein>
<gene>
    <name evidence="9" type="ORF">KIN20_019488</name>
</gene>
<dbReference type="GO" id="GO:0042744">
    <property type="term" value="P:hydrogen peroxide catabolic process"/>
    <property type="evidence" value="ECO:0007669"/>
    <property type="project" value="UniProtKB-KW"/>
</dbReference>
<dbReference type="InterPro" id="IPR011614">
    <property type="entry name" value="Catalase_core"/>
</dbReference>
<evidence type="ECO:0000313" key="9">
    <source>
        <dbReference type="EMBL" id="KAJ1360497.1"/>
    </source>
</evidence>
<dbReference type="EMBL" id="JAHQIW010003885">
    <property type="protein sequence ID" value="KAJ1360497.1"/>
    <property type="molecule type" value="Genomic_DNA"/>
</dbReference>
<comment type="caution">
    <text evidence="9">The sequence shown here is derived from an EMBL/GenBank/DDBJ whole genome shotgun (WGS) entry which is preliminary data.</text>
</comment>
<keyword evidence="6" id="KW-0408">Iron</keyword>
<evidence type="ECO:0000256" key="3">
    <source>
        <dbReference type="ARBA" id="ARBA00022617"/>
    </source>
</evidence>